<dbReference type="Proteomes" id="UP001552521">
    <property type="component" value="Unassembled WGS sequence"/>
</dbReference>
<dbReference type="EMBL" id="JBFAQK010000047">
    <property type="protein sequence ID" value="MEV4684237.1"/>
    <property type="molecule type" value="Genomic_DNA"/>
</dbReference>
<evidence type="ECO:0008006" key="3">
    <source>
        <dbReference type="Google" id="ProtNLM"/>
    </source>
</evidence>
<name>A0ABV3I0C4_9ACTN</name>
<evidence type="ECO:0000313" key="2">
    <source>
        <dbReference type="Proteomes" id="UP001552521"/>
    </source>
</evidence>
<keyword evidence="2" id="KW-1185">Reference proteome</keyword>
<reference evidence="1 2" key="1">
    <citation type="submission" date="2024-06" db="EMBL/GenBank/DDBJ databases">
        <title>The Natural Products Discovery Center: Release of the First 8490 Sequenced Strains for Exploring Actinobacteria Biosynthetic Diversity.</title>
        <authorList>
            <person name="Kalkreuter E."/>
            <person name="Kautsar S.A."/>
            <person name="Yang D."/>
            <person name="Bader C.D."/>
            <person name="Teijaro C.N."/>
            <person name="Fluegel L."/>
            <person name="Davis C.M."/>
            <person name="Simpson J.R."/>
            <person name="Lauterbach L."/>
            <person name="Steele A.D."/>
            <person name="Gui C."/>
            <person name="Meng S."/>
            <person name="Li G."/>
            <person name="Viehrig K."/>
            <person name="Ye F."/>
            <person name="Su P."/>
            <person name="Kiefer A.F."/>
            <person name="Nichols A."/>
            <person name="Cepeda A.J."/>
            <person name="Yan W."/>
            <person name="Fan B."/>
            <person name="Jiang Y."/>
            <person name="Adhikari A."/>
            <person name="Zheng C.-J."/>
            <person name="Schuster L."/>
            <person name="Cowan T.M."/>
            <person name="Smanski M.J."/>
            <person name="Chevrette M.G."/>
            <person name="De Carvalho L.P.S."/>
            <person name="Shen B."/>
        </authorList>
    </citation>
    <scope>NUCLEOTIDE SEQUENCE [LARGE SCALE GENOMIC DNA]</scope>
    <source>
        <strain evidence="1 2">NPDC049344</strain>
    </source>
</reference>
<proteinExistence type="predicted"/>
<organism evidence="1 2">
    <name type="scientific">Streptomyces kurssanovii</name>
    <dbReference type="NCBI Taxonomy" id="67312"/>
    <lineage>
        <taxon>Bacteria</taxon>
        <taxon>Bacillati</taxon>
        <taxon>Actinomycetota</taxon>
        <taxon>Actinomycetes</taxon>
        <taxon>Kitasatosporales</taxon>
        <taxon>Streptomycetaceae</taxon>
        <taxon>Streptomyces</taxon>
    </lineage>
</organism>
<gene>
    <name evidence="1" type="ORF">AB0K36_26100</name>
</gene>
<sequence length="186" mass="19867">MSEALITTALTAAAAFAAAGLASWLALRGVRHQTATQRELAVADRIDRREAEARAVRRDAYTQFIAAAIRCAGLIREAKESHIDDEEYKERYSAVQRALSDLILAQAIVSVEGPKEVSAAAVHARRSLDRELEATHAHRSGSGSAENMVDAGRARLRAVGSMSDAARRALNGETEPPPAAPCVAII</sequence>
<protein>
    <recommendedName>
        <fullName evidence="3">Secreted protein</fullName>
    </recommendedName>
</protein>
<dbReference type="RefSeq" id="WP_364598865.1">
    <property type="nucleotide sequence ID" value="NZ_JBFAQK010000047.1"/>
</dbReference>
<evidence type="ECO:0000313" key="1">
    <source>
        <dbReference type="EMBL" id="MEV4684237.1"/>
    </source>
</evidence>
<accession>A0ABV3I0C4</accession>
<comment type="caution">
    <text evidence="1">The sequence shown here is derived from an EMBL/GenBank/DDBJ whole genome shotgun (WGS) entry which is preliminary data.</text>
</comment>